<feature type="compositionally biased region" description="Basic and acidic residues" evidence="1">
    <location>
        <begin position="35"/>
        <end position="60"/>
    </location>
</feature>
<feature type="compositionally biased region" description="Basic and acidic residues" evidence="1">
    <location>
        <begin position="76"/>
        <end position="94"/>
    </location>
</feature>
<dbReference type="Proteomes" id="UP001215598">
    <property type="component" value="Unassembled WGS sequence"/>
</dbReference>
<reference evidence="2" key="1">
    <citation type="submission" date="2023-03" db="EMBL/GenBank/DDBJ databases">
        <title>Massive genome expansion in bonnet fungi (Mycena s.s.) driven by repeated elements and novel gene families across ecological guilds.</title>
        <authorList>
            <consortium name="Lawrence Berkeley National Laboratory"/>
            <person name="Harder C.B."/>
            <person name="Miyauchi S."/>
            <person name="Viragh M."/>
            <person name="Kuo A."/>
            <person name="Thoen E."/>
            <person name="Andreopoulos B."/>
            <person name="Lu D."/>
            <person name="Skrede I."/>
            <person name="Drula E."/>
            <person name="Henrissat B."/>
            <person name="Morin E."/>
            <person name="Kohler A."/>
            <person name="Barry K."/>
            <person name="LaButti K."/>
            <person name="Morin E."/>
            <person name="Salamov A."/>
            <person name="Lipzen A."/>
            <person name="Mereny Z."/>
            <person name="Hegedus B."/>
            <person name="Baldrian P."/>
            <person name="Stursova M."/>
            <person name="Weitz H."/>
            <person name="Taylor A."/>
            <person name="Grigoriev I.V."/>
            <person name="Nagy L.G."/>
            <person name="Martin F."/>
            <person name="Kauserud H."/>
        </authorList>
    </citation>
    <scope>NUCLEOTIDE SEQUENCE</scope>
    <source>
        <strain evidence="2">CBHHK182m</strain>
    </source>
</reference>
<dbReference type="AlphaFoldDB" id="A0AAD7MBD5"/>
<organism evidence="2 3">
    <name type="scientific">Mycena metata</name>
    <dbReference type="NCBI Taxonomy" id="1033252"/>
    <lineage>
        <taxon>Eukaryota</taxon>
        <taxon>Fungi</taxon>
        <taxon>Dikarya</taxon>
        <taxon>Basidiomycota</taxon>
        <taxon>Agaricomycotina</taxon>
        <taxon>Agaricomycetes</taxon>
        <taxon>Agaricomycetidae</taxon>
        <taxon>Agaricales</taxon>
        <taxon>Marasmiineae</taxon>
        <taxon>Mycenaceae</taxon>
        <taxon>Mycena</taxon>
    </lineage>
</organism>
<evidence type="ECO:0000256" key="1">
    <source>
        <dbReference type="SAM" id="MobiDB-lite"/>
    </source>
</evidence>
<dbReference type="EMBL" id="JARKIB010000423">
    <property type="protein sequence ID" value="KAJ7709267.1"/>
    <property type="molecule type" value="Genomic_DNA"/>
</dbReference>
<proteinExistence type="predicted"/>
<name>A0AAD7MBD5_9AGAR</name>
<keyword evidence="3" id="KW-1185">Reference proteome</keyword>
<accession>A0AAD7MBD5</accession>
<evidence type="ECO:0000313" key="3">
    <source>
        <dbReference type="Proteomes" id="UP001215598"/>
    </source>
</evidence>
<comment type="caution">
    <text evidence="2">The sequence shown here is derived from an EMBL/GenBank/DDBJ whole genome shotgun (WGS) entry which is preliminary data.</text>
</comment>
<protein>
    <submittedName>
        <fullName evidence="2">Uncharacterized protein</fullName>
    </submittedName>
</protein>
<feature type="compositionally biased region" description="Basic and acidic residues" evidence="1">
    <location>
        <begin position="101"/>
        <end position="112"/>
    </location>
</feature>
<evidence type="ECO:0000313" key="2">
    <source>
        <dbReference type="EMBL" id="KAJ7709267.1"/>
    </source>
</evidence>
<feature type="region of interest" description="Disordered" evidence="1">
    <location>
        <begin position="1"/>
        <end position="125"/>
    </location>
</feature>
<sequence>MRGKHTQARDQKARKNQKARKSEQDKHGQWGKSTHILEPRRQEKVSKTNRGEGKKHAQPRDKKRREGKKNMGVGEKQSHPRDEKARKSEQDRHGRLGKSTHILETRRQEKVSRTNMGNGGKAHTS</sequence>
<gene>
    <name evidence="2" type="ORF">B0H16DRAFT_1481052</name>
</gene>